<dbReference type="Proteomes" id="UP000265618">
    <property type="component" value="Unassembled WGS sequence"/>
</dbReference>
<feature type="region of interest" description="Disordered" evidence="1">
    <location>
        <begin position="240"/>
        <end position="260"/>
    </location>
</feature>
<feature type="transmembrane region" description="Helical" evidence="2">
    <location>
        <begin position="899"/>
        <end position="921"/>
    </location>
</feature>
<feature type="transmembrane region" description="Helical" evidence="2">
    <location>
        <begin position="806"/>
        <end position="826"/>
    </location>
</feature>
<dbReference type="AlphaFoldDB" id="A0A9K3GI64"/>
<name>A0A9K3GI64_9EUKA</name>
<protein>
    <recommendedName>
        <fullName evidence="5">Transmembrane protein</fullName>
    </recommendedName>
</protein>
<feature type="compositionally biased region" description="Polar residues" evidence="1">
    <location>
        <begin position="115"/>
        <end position="127"/>
    </location>
</feature>
<feature type="region of interest" description="Disordered" evidence="1">
    <location>
        <begin position="104"/>
        <end position="226"/>
    </location>
</feature>
<evidence type="ECO:0000313" key="4">
    <source>
        <dbReference type="Proteomes" id="UP000265618"/>
    </source>
</evidence>
<evidence type="ECO:0000256" key="1">
    <source>
        <dbReference type="SAM" id="MobiDB-lite"/>
    </source>
</evidence>
<organism evidence="3 4">
    <name type="scientific">Kipferlia bialata</name>
    <dbReference type="NCBI Taxonomy" id="797122"/>
    <lineage>
        <taxon>Eukaryota</taxon>
        <taxon>Metamonada</taxon>
        <taxon>Carpediemonas-like organisms</taxon>
        <taxon>Kipferlia</taxon>
    </lineage>
</organism>
<evidence type="ECO:0008006" key="5">
    <source>
        <dbReference type="Google" id="ProtNLM"/>
    </source>
</evidence>
<feature type="transmembrane region" description="Helical" evidence="2">
    <location>
        <begin position="764"/>
        <end position="786"/>
    </location>
</feature>
<accession>A0A9K3GI64</accession>
<dbReference type="EMBL" id="BDIP01001117">
    <property type="protein sequence ID" value="GIQ83622.1"/>
    <property type="molecule type" value="Genomic_DNA"/>
</dbReference>
<keyword evidence="2" id="KW-0812">Transmembrane</keyword>
<feature type="non-terminal residue" evidence="3">
    <location>
        <position position="1"/>
    </location>
</feature>
<sequence length="978" mass="105147">MSHQHISWIDRLFNTQSPGGAQKGTAFMDGETEGNLQSGDVFTALVDHPWDVISARFDKAHIQTPSHIINSTSGPALSPPERGLSTISRATSIARASQFIDREAVQKTHDRKESFQTVRNATSSPWIQESRHPTDSDPDGSEESDSMNSTPNDDNDSSLPCTPEPSAASPITTPRLTPLTSPRLTPLAGTPVSTPEEDLPHLPDPSPLVPSSGSLTFHTPLSQEQSPLYHVDKAYVAPQPQREKDCEGLDPPNESEAPGRRLTYDVAAFAAALSAEMDVNEALCIVNRSHSCPDNKKEGSYPGVGGMGGVMYHGNSMAAISQSRYVGNIAIVPRNSSFGPGTLGGTDYHAMLDGGQSSEEYSYTSETSDRELTFQRLKSADQMPSSLFPVARHEYTHPPTIDMTGSEAYGWQPGFYTYQDSTDVYSSTTISASHSAYLGMISQSSGSALGLYGQYYSDTDTETGTNSRPALVAMRCLDTVYPFTFSLNTPTPRKANAHRILSPVASVGDIDIDVTEEGTVAPPRLPLGSLKHISMASLVPVRYVVCASLYRPSLHRCLTHRTKSTPGGPGGSINTDGLRLGDHAAPGAPSPPRGCDSEGEGGSGQRDCPSPRTALGSGADGDTPVRHDPETTTTEPTKARRRRRRRKDGQTRELSVIPGPQGSVSKEAGDVAQSVASVDAVLLADLRALHALAPEGSPLHRMGEQFRMTVDGGDVHSHRPKGSVSSARNLFLAIWQIVQLVYNKEFRSNLFVSFGNMNKMERHHSLVVVLGVAQVAVTCVAMHFLGVYLASIRADPVFAPIFDHPVLVQALVAVPGCILILVIEIGKLGTYVSWLMALPHHLITVVSGLFILVIGKVVAHGYDNGMTHDDMAVFMELAWGSGLLQLLENSVSLFGLPSYIAMHNFILATACYLPPAVYMVVVAKEGGFMLVATFLVLIFSLLLSGKQCVTLFLATKFAVETIAANVLVSRVASGRFFN</sequence>
<feature type="compositionally biased region" description="Low complexity" evidence="1">
    <location>
        <begin position="169"/>
        <end position="187"/>
    </location>
</feature>
<evidence type="ECO:0000256" key="2">
    <source>
        <dbReference type="SAM" id="Phobius"/>
    </source>
</evidence>
<keyword evidence="4" id="KW-1185">Reference proteome</keyword>
<feature type="compositionally biased region" description="Polar residues" evidence="1">
    <location>
        <begin position="147"/>
        <end position="160"/>
    </location>
</feature>
<evidence type="ECO:0000313" key="3">
    <source>
        <dbReference type="EMBL" id="GIQ83622.1"/>
    </source>
</evidence>
<keyword evidence="2" id="KW-1133">Transmembrane helix</keyword>
<keyword evidence="2" id="KW-0472">Membrane</keyword>
<proteinExistence type="predicted"/>
<feature type="region of interest" description="Disordered" evidence="1">
    <location>
        <begin position="559"/>
        <end position="668"/>
    </location>
</feature>
<reference evidence="3 4" key="1">
    <citation type="journal article" date="2018" name="PLoS ONE">
        <title>The draft genome of Kipferlia bialata reveals reductive genome evolution in fornicate parasites.</title>
        <authorList>
            <person name="Tanifuji G."/>
            <person name="Takabayashi S."/>
            <person name="Kume K."/>
            <person name="Takagi M."/>
            <person name="Nakayama T."/>
            <person name="Kamikawa R."/>
            <person name="Inagaki Y."/>
            <person name="Hashimoto T."/>
        </authorList>
    </citation>
    <scope>NUCLEOTIDE SEQUENCE [LARGE SCALE GENOMIC DNA]</scope>
    <source>
        <strain evidence="3">NY0173</strain>
    </source>
</reference>
<gene>
    <name evidence="3" type="ORF">KIPB_004972</name>
</gene>
<feature type="compositionally biased region" description="Polar residues" evidence="1">
    <location>
        <begin position="209"/>
        <end position="226"/>
    </location>
</feature>
<feature type="compositionally biased region" description="Acidic residues" evidence="1">
    <location>
        <begin position="136"/>
        <end position="145"/>
    </location>
</feature>
<feature type="transmembrane region" description="Helical" evidence="2">
    <location>
        <begin position="838"/>
        <end position="859"/>
    </location>
</feature>
<feature type="compositionally biased region" description="Basic and acidic residues" evidence="1">
    <location>
        <begin position="104"/>
        <end position="114"/>
    </location>
</feature>
<comment type="caution">
    <text evidence="3">The sequence shown here is derived from an EMBL/GenBank/DDBJ whole genome shotgun (WGS) entry which is preliminary data.</text>
</comment>
<feature type="transmembrane region" description="Helical" evidence="2">
    <location>
        <begin position="927"/>
        <end position="944"/>
    </location>
</feature>